<gene>
    <name evidence="2" type="ORF">ACMD2_20528</name>
</gene>
<evidence type="ECO:0000313" key="2">
    <source>
        <dbReference type="EMBL" id="OAY69458.1"/>
    </source>
</evidence>
<sequence length="422" mass="46031">APNIKARTLEGEFEHPCENYEIKVRDSDPDQRVQTLAAQLEIYIQDLDPRGRIRIHHCLKRSSPTLELRKDQARRRFGGVKVWSKFVEARRSLKSFGTMLEKCRRQLCFEKQKDPKAGSSCRNSGSSCNSSFENSRSWVGLGLVVAELSSIRGLTIGGEFVDHSIHLDSRSNPVAFPSTSTRRENTTSPLEQARSLLAIHIGGSLFPTLPPTISSTFSPFVAISVPFGSVLDCSDSAASFDRSELASLLCSYEQSICRGSAMNAGDRGPLLGAEHRLVQEASVPAIAEDLKVVPHMDMQGLEVCRYCLPGFTVGSCSDLEAVTTVITSKHPNFWQAAPISLVTTDLVAKCGLRKSLKSMTGMVFGSIPLAADSIGMASMRGSDKPTNSRALIIMFIPGSLLGTLCLLTFNPAQFVVFCPRAR</sequence>
<accession>A0A199UXD4</accession>
<reference evidence="2 3" key="1">
    <citation type="journal article" date="2016" name="DNA Res.">
        <title>The draft genome of MD-2 pineapple using hybrid error correction of long reads.</title>
        <authorList>
            <person name="Redwan R.M."/>
            <person name="Saidin A."/>
            <person name="Kumar S.V."/>
        </authorList>
    </citation>
    <scope>NUCLEOTIDE SEQUENCE [LARGE SCALE GENOMIC DNA]</scope>
    <source>
        <strain evidence="3">cv. MD2</strain>
        <tissue evidence="2">Leaf</tissue>
    </source>
</reference>
<feature type="non-terminal residue" evidence="2">
    <location>
        <position position="1"/>
    </location>
</feature>
<keyword evidence="1" id="KW-0472">Membrane</keyword>
<keyword evidence="1" id="KW-1133">Transmembrane helix</keyword>
<evidence type="ECO:0000256" key="1">
    <source>
        <dbReference type="SAM" id="Phobius"/>
    </source>
</evidence>
<proteinExistence type="predicted"/>
<dbReference type="AlphaFoldDB" id="A0A199UXD4"/>
<evidence type="ECO:0000313" key="3">
    <source>
        <dbReference type="Proteomes" id="UP000092600"/>
    </source>
</evidence>
<organism evidence="2 3">
    <name type="scientific">Ananas comosus</name>
    <name type="common">Pineapple</name>
    <name type="synonym">Ananas ananas</name>
    <dbReference type="NCBI Taxonomy" id="4615"/>
    <lineage>
        <taxon>Eukaryota</taxon>
        <taxon>Viridiplantae</taxon>
        <taxon>Streptophyta</taxon>
        <taxon>Embryophyta</taxon>
        <taxon>Tracheophyta</taxon>
        <taxon>Spermatophyta</taxon>
        <taxon>Magnoliopsida</taxon>
        <taxon>Liliopsida</taxon>
        <taxon>Poales</taxon>
        <taxon>Bromeliaceae</taxon>
        <taxon>Bromelioideae</taxon>
        <taxon>Ananas</taxon>
    </lineage>
</organism>
<dbReference type="EMBL" id="LSRQ01004431">
    <property type="protein sequence ID" value="OAY69458.1"/>
    <property type="molecule type" value="Genomic_DNA"/>
</dbReference>
<protein>
    <submittedName>
        <fullName evidence="2">Uncharacterized protein</fullName>
    </submittedName>
</protein>
<comment type="caution">
    <text evidence="2">The sequence shown here is derived from an EMBL/GenBank/DDBJ whole genome shotgun (WGS) entry which is preliminary data.</text>
</comment>
<name>A0A199UXD4_ANACO</name>
<keyword evidence="1" id="KW-0812">Transmembrane</keyword>
<dbReference type="Proteomes" id="UP000092600">
    <property type="component" value="Unassembled WGS sequence"/>
</dbReference>
<feature type="transmembrane region" description="Helical" evidence="1">
    <location>
        <begin position="390"/>
        <end position="409"/>
    </location>
</feature>